<evidence type="ECO:0000313" key="5">
    <source>
        <dbReference type="Proteomes" id="UP001220395"/>
    </source>
</evidence>
<dbReference type="InterPro" id="IPR014880">
    <property type="entry name" value="SoxZ_dom"/>
</dbReference>
<name>A0ABY7TKA3_9SPHN</name>
<dbReference type="InterPro" id="IPR038162">
    <property type="entry name" value="SoxY_sf"/>
</dbReference>
<evidence type="ECO:0000256" key="1">
    <source>
        <dbReference type="SAM" id="SignalP"/>
    </source>
</evidence>
<dbReference type="Pfam" id="PF08770">
    <property type="entry name" value="SoxZ"/>
    <property type="match status" value="1"/>
</dbReference>
<feature type="chain" id="PRO_5047234408" evidence="1">
    <location>
        <begin position="23"/>
        <end position="274"/>
    </location>
</feature>
<feature type="domain" description="Ig-like SoxY" evidence="3">
    <location>
        <begin position="51"/>
        <end position="153"/>
    </location>
</feature>
<proteinExistence type="predicted"/>
<dbReference type="Proteomes" id="UP001220395">
    <property type="component" value="Chromosome"/>
</dbReference>
<dbReference type="InterPro" id="IPR030831">
    <property type="entry name" value="Fuse-rel_SoxYZ"/>
</dbReference>
<feature type="signal peptide" evidence="1">
    <location>
        <begin position="1"/>
        <end position="22"/>
    </location>
</feature>
<dbReference type="InterPro" id="IPR014756">
    <property type="entry name" value="Ig_E-set"/>
</dbReference>
<sequence length="274" mass="28890">MNKAKPALWAAGMMLALSAVGAALPVAAPAAGVLPADPLRSPNWASLAKTFFDGGPVRFDPRVKVIFPPIAEDQRAFPVMIDARGIPHVKRILILADLNPIPMAIDYHIAAAEPVIATRIKLDQRTPVRGAVQLADGSWLVGGNWIDAAGGGCSAPPVSRVKGDWAQHLGEMRGQAWPVAGGGARVRLNFRHPMDTGYVANIATYYIETVSLTGPGGRLYGQIDMQAAVSEDPSLTIVAKAAPGDVVTVAGRDTNGIDYRARVPVAKMTPIPAR</sequence>
<evidence type="ECO:0000259" key="2">
    <source>
        <dbReference type="Pfam" id="PF08770"/>
    </source>
</evidence>
<gene>
    <name evidence="4" type="ORF">PQ455_16570</name>
</gene>
<evidence type="ECO:0000259" key="3">
    <source>
        <dbReference type="Pfam" id="PF13501"/>
    </source>
</evidence>
<dbReference type="SUPFAM" id="SSF81296">
    <property type="entry name" value="E set domains"/>
    <property type="match status" value="1"/>
</dbReference>
<dbReference type="InterPro" id="IPR013783">
    <property type="entry name" value="Ig-like_fold"/>
</dbReference>
<keyword evidence="5" id="KW-1185">Reference proteome</keyword>
<keyword evidence="1" id="KW-0732">Signal</keyword>
<reference evidence="4 5" key="1">
    <citation type="submission" date="2023-02" db="EMBL/GenBank/DDBJ databases">
        <title>Genome sequence of Sphingomonas naphthae.</title>
        <authorList>
            <person name="Kim S."/>
            <person name="Heo J."/>
            <person name="Kwon S.-W."/>
        </authorList>
    </citation>
    <scope>NUCLEOTIDE SEQUENCE [LARGE SCALE GENOMIC DNA]</scope>
    <source>
        <strain evidence="4 5">KACC 18716</strain>
    </source>
</reference>
<dbReference type="Gene3D" id="2.60.40.10">
    <property type="entry name" value="Immunoglobulins"/>
    <property type="match status" value="1"/>
</dbReference>
<dbReference type="RefSeq" id="WP_273687265.1">
    <property type="nucleotide sequence ID" value="NZ_CP117411.1"/>
</dbReference>
<dbReference type="Pfam" id="PF13501">
    <property type="entry name" value="SoxY"/>
    <property type="match status" value="1"/>
</dbReference>
<feature type="domain" description="Sulphur oxidation protein SoxZ" evidence="2">
    <location>
        <begin position="179"/>
        <end position="261"/>
    </location>
</feature>
<protein>
    <submittedName>
        <fullName evidence="4">Quinoprotein dehydrogenase-associated SoxYZ-like carrier</fullName>
    </submittedName>
</protein>
<organism evidence="4 5">
    <name type="scientific">Sphingomonas naphthae</name>
    <dbReference type="NCBI Taxonomy" id="1813468"/>
    <lineage>
        <taxon>Bacteria</taxon>
        <taxon>Pseudomonadati</taxon>
        <taxon>Pseudomonadota</taxon>
        <taxon>Alphaproteobacteria</taxon>
        <taxon>Sphingomonadales</taxon>
        <taxon>Sphingomonadaceae</taxon>
        <taxon>Sphingomonas</taxon>
    </lineage>
</organism>
<accession>A0ABY7TKA3</accession>
<dbReference type="Gene3D" id="2.60.40.2470">
    <property type="entry name" value="SoxY domain"/>
    <property type="match status" value="1"/>
</dbReference>
<dbReference type="InterPro" id="IPR032711">
    <property type="entry name" value="SoxY"/>
</dbReference>
<evidence type="ECO:0000313" key="4">
    <source>
        <dbReference type="EMBL" id="WCT73211.1"/>
    </source>
</evidence>
<dbReference type="EMBL" id="CP117411">
    <property type="protein sequence ID" value="WCT73211.1"/>
    <property type="molecule type" value="Genomic_DNA"/>
</dbReference>
<dbReference type="NCBIfam" id="TIGR04557">
    <property type="entry name" value="fuse_rel_SoxYZ"/>
    <property type="match status" value="1"/>
</dbReference>